<evidence type="ECO:0000256" key="8">
    <source>
        <dbReference type="ARBA" id="ARBA00034808"/>
    </source>
</evidence>
<dbReference type="Gene3D" id="3.40.50.300">
    <property type="entry name" value="P-loop containing nucleotide triphosphate hydrolases"/>
    <property type="match status" value="2"/>
</dbReference>
<evidence type="ECO:0000256" key="7">
    <source>
        <dbReference type="ARBA" id="ARBA00034617"/>
    </source>
</evidence>
<keyword evidence="4 12" id="KW-0347">Helicase</keyword>
<evidence type="ECO:0000256" key="5">
    <source>
        <dbReference type="ARBA" id="ARBA00022840"/>
    </source>
</evidence>
<dbReference type="InterPro" id="IPR006935">
    <property type="entry name" value="Helicase/UvrB_N"/>
</dbReference>
<keyword evidence="5" id="KW-0067">ATP-binding</keyword>
<dbReference type="PROSITE" id="PS51192">
    <property type="entry name" value="HELICASE_ATP_BIND_1"/>
    <property type="match status" value="1"/>
</dbReference>
<comment type="caution">
    <text evidence="12">The sequence shown here is derived from an EMBL/GenBank/DDBJ whole genome shotgun (WGS) entry which is preliminary data.</text>
</comment>
<evidence type="ECO:0000313" key="12">
    <source>
        <dbReference type="EMBL" id="MFD2670219.1"/>
    </source>
</evidence>
<dbReference type="SMART" id="SM00490">
    <property type="entry name" value="HELICc"/>
    <property type="match status" value="1"/>
</dbReference>
<comment type="catalytic activity">
    <reaction evidence="9">
        <text>ATP + H2O = ADP + phosphate + H(+)</text>
        <dbReference type="Rhea" id="RHEA:13065"/>
        <dbReference type="ChEBI" id="CHEBI:15377"/>
        <dbReference type="ChEBI" id="CHEBI:15378"/>
        <dbReference type="ChEBI" id="CHEBI:30616"/>
        <dbReference type="ChEBI" id="CHEBI:43474"/>
        <dbReference type="ChEBI" id="CHEBI:456216"/>
        <dbReference type="EC" id="5.6.2.4"/>
    </reaction>
</comment>
<dbReference type="Pfam" id="PF04851">
    <property type="entry name" value="ResIII"/>
    <property type="match status" value="1"/>
</dbReference>
<dbReference type="Proteomes" id="UP001597497">
    <property type="component" value="Unassembled WGS sequence"/>
</dbReference>
<dbReference type="InterPro" id="IPR027417">
    <property type="entry name" value="P-loop_NTPase"/>
</dbReference>
<evidence type="ECO:0000259" key="10">
    <source>
        <dbReference type="PROSITE" id="PS51192"/>
    </source>
</evidence>
<keyword evidence="6" id="KW-0413">Isomerase</keyword>
<evidence type="ECO:0000256" key="6">
    <source>
        <dbReference type="ARBA" id="ARBA00023235"/>
    </source>
</evidence>
<feature type="domain" description="Helicase ATP-binding" evidence="10">
    <location>
        <begin position="210"/>
        <end position="366"/>
    </location>
</feature>
<keyword evidence="2" id="KW-0547">Nucleotide-binding</keyword>
<dbReference type="Pfam" id="PF16203">
    <property type="entry name" value="ERCC3_RAD25_C"/>
    <property type="match status" value="1"/>
</dbReference>
<proteinExistence type="inferred from homology"/>
<evidence type="ECO:0000256" key="1">
    <source>
        <dbReference type="ARBA" id="ARBA00006637"/>
    </source>
</evidence>
<dbReference type="InterPro" id="IPR001650">
    <property type="entry name" value="Helicase_C-like"/>
</dbReference>
<evidence type="ECO:0000256" key="4">
    <source>
        <dbReference type="ARBA" id="ARBA00022806"/>
    </source>
</evidence>
<dbReference type="PANTHER" id="PTHR11274:SF0">
    <property type="entry name" value="GENERAL TRANSCRIPTION AND DNA REPAIR FACTOR IIH HELICASE SUBUNIT XPB"/>
    <property type="match status" value="1"/>
</dbReference>
<dbReference type="EMBL" id="JBHUMM010000001">
    <property type="protein sequence ID" value="MFD2670219.1"/>
    <property type="molecule type" value="Genomic_DNA"/>
</dbReference>
<dbReference type="InterPro" id="IPR014001">
    <property type="entry name" value="Helicase_ATP-bd"/>
</dbReference>
<dbReference type="NCBIfam" id="NF045503">
    <property type="entry name" value="repair_heli_XPB"/>
    <property type="match status" value="1"/>
</dbReference>
<evidence type="ECO:0000256" key="3">
    <source>
        <dbReference type="ARBA" id="ARBA00022801"/>
    </source>
</evidence>
<sequence length="574" mass="64830">MSPSNPQPLIVQANGTILLETASDPERVVRTSLHRFADLQKSTDDHLTYVIHSLSLWHAAAQGAQPAELIRLLQTHAKFGVPQHLQEEIRGSMGRYGKVKLEKDEADGKLTPHLKLSAEVETPLDLIREDAELAQYVVQDVHRNELKLQADGRGWLKQRLALKGWPVMDFVGFDEGERLEVAWQSGRACQADVVFQIRDYQKEAIHSFMAHEQLHGGSGVIVLPCGAGKTIVGIGAIEACQCAALILTTNQTSVQQWRRELLEKTTLHPHQVSVYSSEDKQVAPVTIATYQMLTYRRSRDGAFQHLSLFQRRDWGLIIYDEVHLLPAPVFRMTAELQAKRRLGLTATLVREDSRETDVFSLVGPKKYESGWKPLEKAGFIARVDCVEYRVLLGDAEEAYLSASGREQLRMAAVHPSKLEVVRALLKKHQGEQILVMGTYLDQLKRIAHVLQLPLISGQTSQSVREHYYEQFKRGEFQHLCVSKVANFAVDLPAASVAIQVSGSFGSRQEEAQRIGRIMRPKENGQRAMFYTVVTQHTREQAQARHRQLFMLEQGYHYTVKHWEGGDSHARLTAH</sequence>
<protein>
    <recommendedName>
        <fullName evidence="8">DNA 3'-5' helicase</fullName>
        <ecNumber evidence="8">5.6.2.4</ecNumber>
    </recommendedName>
</protein>
<dbReference type="SMART" id="SM00487">
    <property type="entry name" value="DEXDc"/>
    <property type="match status" value="1"/>
</dbReference>
<organism evidence="12 13">
    <name type="scientific">Marinicrinis sediminis</name>
    <dbReference type="NCBI Taxonomy" id="1652465"/>
    <lineage>
        <taxon>Bacteria</taxon>
        <taxon>Bacillati</taxon>
        <taxon>Bacillota</taxon>
        <taxon>Bacilli</taxon>
        <taxon>Bacillales</taxon>
        <taxon>Paenibacillaceae</taxon>
    </lineage>
</organism>
<dbReference type="PRINTS" id="PR00851">
    <property type="entry name" value="XRODRMPGMNTB"/>
</dbReference>
<dbReference type="PANTHER" id="PTHR11274">
    <property type="entry name" value="RAD25/XP-B DNA REPAIR HELICASE"/>
    <property type="match status" value="1"/>
</dbReference>
<name>A0ABW5R625_9BACL</name>
<dbReference type="GO" id="GO:0004386">
    <property type="term" value="F:helicase activity"/>
    <property type="evidence" value="ECO:0007669"/>
    <property type="project" value="UniProtKB-KW"/>
</dbReference>
<dbReference type="SUPFAM" id="SSF52540">
    <property type="entry name" value="P-loop containing nucleoside triphosphate hydrolases"/>
    <property type="match status" value="1"/>
</dbReference>
<dbReference type="Pfam" id="PF13625">
    <property type="entry name" value="Helicase_C_3"/>
    <property type="match status" value="1"/>
</dbReference>
<dbReference type="RefSeq" id="WP_379927556.1">
    <property type="nucleotide sequence ID" value="NZ_JBHUMM010000001.1"/>
</dbReference>
<dbReference type="CDD" id="cd18789">
    <property type="entry name" value="SF2_C_XPB"/>
    <property type="match status" value="1"/>
</dbReference>
<evidence type="ECO:0000313" key="13">
    <source>
        <dbReference type="Proteomes" id="UP001597497"/>
    </source>
</evidence>
<feature type="domain" description="Helicase C-terminal" evidence="11">
    <location>
        <begin position="420"/>
        <end position="567"/>
    </location>
</feature>
<accession>A0ABW5R625</accession>
<evidence type="ECO:0000259" key="11">
    <source>
        <dbReference type="PROSITE" id="PS51194"/>
    </source>
</evidence>
<dbReference type="PROSITE" id="PS51194">
    <property type="entry name" value="HELICASE_CTER"/>
    <property type="match status" value="1"/>
</dbReference>
<dbReference type="InterPro" id="IPR050615">
    <property type="entry name" value="ATP-dep_DNA_Helicase"/>
</dbReference>
<dbReference type="EC" id="5.6.2.4" evidence="8"/>
<keyword evidence="13" id="KW-1185">Reference proteome</keyword>
<keyword evidence="3" id="KW-0378">Hydrolase</keyword>
<comment type="catalytic activity">
    <reaction evidence="7">
        <text>Couples ATP hydrolysis with the unwinding of duplex DNA by translocating in the 3'-5' direction.</text>
        <dbReference type="EC" id="5.6.2.4"/>
    </reaction>
</comment>
<dbReference type="InterPro" id="IPR032438">
    <property type="entry name" value="ERCC3_RAD25_C"/>
</dbReference>
<dbReference type="CDD" id="cd18029">
    <property type="entry name" value="DEXHc_XPB"/>
    <property type="match status" value="1"/>
</dbReference>
<evidence type="ECO:0000256" key="2">
    <source>
        <dbReference type="ARBA" id="ARBA00022741"/>
    </source>
</evidence>
<comment type="similarity">
    <text evidence="1">Belongs to the helicase family. RAD25/XPB subfamily.</text>
</comment>
<gene>
    <name evidence="12" type="ORF">ACFSUC_01200</name>
</gene>
<reference evidence="13" key="1">
    <citation type="journal article" date="2019" name="Int. J. Syst. Evol. Microbiol.">
        <title>The Global Catalogue of Microorganisms (GCM) 10K type strain sequencing project: providing services to taxonomists for standard genome sequencing and annotation.</title>
        <authorList>
            <consortium name="The Broad Institute Genomics Platform"/>
            <consortium name="The Broad Institute Genome Sequencing Center for Infectious Disease"/>
            <person name="Wu L."/>
            <person name="Ma J."/>
        </authorList>
    </citation>
    <scope>NUCLEOTIDE SEQUENCE [LARGE SCALE GENOMIC DNA]</scope>
    <source>
        <strain evidence="13">KCTC 33676</strain>
    </source>
</reference>
<dbReference type="InterPro" id="IPR032830">
    <property type="entry name" value="XPB/Ssl2_N"/>
</dbReference>
<evidence type="ECO:0000256" key="9">
    <source>
        <dbReference type="ARBA" id="ARBA00048988"/>
    </source>
</evidence>